<keyword evidence="12" id="KW-1185">Reference proteome</keyword>
<keyword evidence="3 4" id="KW-0949">S-adenosyl-L-methionine</keyword>
<dbReference type="Gene3D" id="3.40.50.150">
    <property type="entry name" value="Vaccinia Virus protein VP39"/>
    <property type="match status" value="1"/>
</dbReference>
<dbReference type="EMBL" id="JANBUY010000309">
    <property type="protein sequence ID" value="KAJ2860304.1"/>
    <property type="molecule type" value="Genomic_DNA"/>
</dbReference>
<feature type="binding site" evidence="6">
    <location>
        <position position="334"/>
    </location>
    <ligand>
        <name>S-adenosyl-L-methionine</name>
        <dbReference type="ChEBI" id="CHEBI:59789"/>
    </ligand>
</feature>
<accession>A0A9W8IJQ9</accession>
<dbReference type="PANTHER" id="PTHR10738:SF0">
    <property type="entry name" value="PROTEIN ARGININE N-METHYLTRANSFERASE 5"/>
    <property type="match status" value="1"/>
</dbReference>
<evidence type="ECO:0000313" key="11">
    <source>
        <dbReference type="EMBL" id="KAJ2860304.1"/>
    </source>
</evidence>
<dbReference type="Gene3D" id="2.70.160.11">
    <property type="entry name" value="Hnrnp arginine n-methyltransferase1"/>
    <property type="match status" value="1"/>
</dbReference>
<evidence type="ECO:0000259" key="9">
    <source>
        <dbReference type="Pfam" id="PF17285"/>
    </source>
</evidence>
<protein>
    <recommendedName>
        <fullName evidence="4">Protein arginine N-methyltransferase</fullName>
    </recommendedName>
</protein>
<dbReference type="SUPFAM" id="SSF53335">
    <property type="entry name" value="S-adenosyl-L-methionine-dependent methyltransferases"/>
    <property type="match status" value="1"/>
</dbReference>
<dbReference type="Pfam" id="PF05185">
    <property type="entry name" value="PRMT5"/>
    <property type="match status" value="1"/>
</dbReference>
<feature type="domain" description="PRMT5 TIM barrel" evidence="9">
    <location>
        <begin position="78"/>
        <end position="235"/>
    </location>
</feature>
<evidence type="ECO:0000259" key="10">
    <source>
        <dbReference type="Pfam" id="PF17286"/>
    </source>
</evidence>
<dbReference type="PIRSF" id="PIRSF015894">
    <property type="entry name" value="Skb1_MeTrfase"/>
    <property type="match status" value="1"/>
</dbReference>
<sequence length="586" mass="64960">MALNGLRVGVEPCGMVADGDAFVAGEMERCEADFAVLAVTHEAEAAVDRGYFILSEVVVKTSQHAYCVLGRASTWGDSDLLSMELQLAAYVGLKRVLAPELSASTNLASYARTLLALVSNTAGVPLVVRVRAAEGAWARWNRVRMLCGHQVRLQVALELGDDACDLSQWRAEPVQLIVLPTRMFVGNAAGYPVLRKDHQAEIKRWMDHAVAYVIRQSEEDESVDLIDYVRYLRFLAGTLEDPSAAAAASAEYRDVLQAPLQPLMDHLESATYETFEMDLPKYDHYEHAMMRAIQDSPQKEIVLMVVGAGRGPLVTRALRAARQAGRAVQVIAIEKNPSALVELQLRNANDWGHQVTLIRADMRGWVPTQRADILVSELLGSFGDNELSPECLDAACRLLLAPRGVCIPQSYAAYVAPLSSTLLHARAQAYGDGHGLETPYVVNIHAAHILAEPQLMWSFSHTQPSDQIAGDNRHNQRWATATFRVQSPSLVHGLAGYFDAVLYGNVELSIRPDTHTEDMHSWFPMYFPIKQPMTASPGDELTVHMWRRSRESRTWYEWAVESAGREASSASSLIHNINAHEYWIGH</sequence>
<dbReference type="InterPro" id="IPR029063">
    <property type="entry name" value="SAM-dependent_MTases_sf"/>
</dbReference>
<evidence type="ECO:0000256" key="1">
    <source>
        <dbReference type="ARBA" id="ARBA00022603"/>
    </source>
</evidence>
<evidence type="ECO:0000256" key="4">
    <source>
        <dbReference type="PIRNR" id="PIRNR015894"/>
    </source>
</evidence>
<dbReference type="PROSITE" id="PS51678">
    <property type="entry name" value="SAM_MT_PRMT"/>
    <property type="match status" value="1"/>
</dbReference>
<feature type="binding site" evidence="6">
    <location>
        <position position="272"/>
    </location>
    <ligand>
        <name>S-adenosyl-L-methionine</name>
        <dbReference type="ChEBI" id="CHEBI:59789"/>
    </ligand>
</feature>
<dbReference type="AlphaFoldDB" id="A0A9W8IJQ9"/>
<comment type="caution">
    <text evidence="11">The sequence shown here is derived from an EMBL/GenBank/DDBJ whole genome shotgun (WGS) entry which is preliminary data.</text>
</comment>
<dbReference type="PANTHER" id="PTHR10738">
    <property type="entry name" value="PROTEIN ARGININE N-METHYLTRANSFERASE 5"/>
    <property type="match status" value="1"/>
</dbReference>
<dbReference type="Gene3D" id="3.20.20.150">
    <property type="entry name" value="Divalent-metal-dependent TIM barrel enzymes"/>
    <property type="match status" value="1"/>
</dbReference>
<dbReference type="InterPro" id="IPR025799">
    <property type="entry name" value="Arg_MeTrfase"/>
</dbReference>
<feature type="binding site" evidence="6">
    <location>
        <begin position="281"/>
        <end position="282"/>
    </location>
    <ligand>
        <name>S-adenosyl-L-methionine</name>
        <dbReference type="ChEBI" id="CHEBI:59789"/>
    </ligand>
</feature>
<dbReference type="InterPro" id="IPR035247">
    <property type="entry name" value="PRMT5_TIM"/>
</dbReference>
<reference evidence="11" key="1">
    <citation type="submission" date="2022-07" db="EMBL/GenBank/DDBJ databases">
        <title>Phylogenomic reconstructions and comparative analyses of Kickxellomycotina fungi.</title>
        <authorList>
            <person name="Reynolds N.K."/>
            <person name="Stajich J.E."/>
            <person name="Barry K."/>
            <person name="Grigoriev I.V."/>
            <person name="Crous P."/>
            <person name="Smith M.E."/>
        </authorList>
    </citation>
    <scope>NUCLEOTIDE SEQUENCE</scope>
    <source>
        <strain evidence="11">RSA 476</strain>
    </source>
</reference>
<dbReference type="GO" id="GO:0005634">
    <property type="term" value="C:nucleus"/>
    <property type="evidence" value="ECO:0007669"/>
    <property type="project" value="TreeGrafter"/>
</dbReference>
<evidence type="ECO:0000256" key="5">
    <source>
        <dbReference type="PIRSR" id="PIRSR015894-1"/>
    </source>
</evidence>
<dbReference type="CDD" id="cd02440">
    <property type="entry name" value="AdoMet_MTases"/>
    <property type="match status" value="1"/>
</dbReference>
<dbReference type="Pfam" id="PF17285">
    <property type="entry name" value="PRMT5_TIM"/>
    <property type="match status" value="1"/>
</dbReference>
<name>A0A9W8IJQ9_9FUNG</name>
<evidence type="ECO:0000256" key="7">
    <source>
        <dbReference type="PIRSR" id="PIRSR015894-3"/>
    </source>
</evidence>
<feature type="site" description="Critical for specifying symmetric addition of methyl groups" evidence="7">
    <location>
        <position position="275"/>
    </location>
</feature>
<evidence type="ECO:0000256" key="6">
    <source>
        <dbReference type="PIRSR" id="PIRSR015894-2"/>
    </source>
</evidence>
<dbReference type="Pfam" id="PF17286">
    <property type="entry name" value="PRMT5_C"/>
    <property type="match status" value="1"/>
</dbReference>
<feature type="active site" description="Proton donor/acceptor" evidence="5">
    <location>
        <position position="377"/>
    </location>
</feature>
<dbReference type="GO" id="GO:0016274">
    <property type="term" value="F:protein-arginine N-methyltransferase activity"/>
    <property type="evidence" value="ECO:0007669"/>
    <property type="project" value="InterPro"/>
</dbReference>
<organism evidence="11 12">
    <name type="scientific">Coemansia aciculifera</name>
    <dbReference type="NCBI Taxonomy" id="417176"/>
    <lineage>
        <taxon>Eukaryota</taxon>
        <taxon>Fungi</taxon>
        <taxon>Fungi incertae sedis</taxon>
        <taxon>Zoopagomycota</taxon>
        <taxon>Kickxellomycotina</taxon>
        <taxon>Kickxellomycetes</taxon>
        <taxon>Kickxellales</taxon>
        <taxon>Kickxellaceae</taxon>
        <taxon>Coemansia</taxon>
    </lineage>
</organism>
<feature type="binding site" evidence="6">
    <location>
        <begin position="361"/>
        <end position="362"/>
    </location>
    <ligand>
        <name>S-adenosyl-L-methionine</name>
        <dbReference type="ChEBI" id="CHEBI:59789"/>
    </ligand>
</feature>
<dbReference type="GO" id="GO:0006355">
    <property type="term" value="P:regulation of DNA-templated transcription"/>
    <property type="evidence" value="ECO:0007669"/>
    <property type="project" value="TreeGrafter"/>
</dbReference>
<dbReference type="Proteomes" id="UP001140074">
    <property type="component" value="Unassembled WGS sequence"/>
</dbReference>
<keyword evidence="2 4" id="KW-0808">Transferase</keyword>
<evidence type="ECO:0000256" key="3">
    <source>
        <dbReference type="ARBA" id="ARBA00022691"/>
    </source>
</evidence>
<dbReference type="GO" id="GO:0005829">
    <property type="term" value="C:cytosol"/>
    <property type="evidence" value="ECO:0007669"/>
    <property type="project" value="TreeGrafter"/>
</dbReference>
<feature type="domain" description="PRMT5 arginine-N-methyltransferase" evidence="8">
    <location>
        <begin position="247"/>
        <end position="407"/>
    </location>
</feature>
<proteinExistence type="inferred from homology"/>
<evidence type="ECO:0000256" key="2">
    <source>
        <dbReference type="ARBA" id="ARBA00022679"/>
    </source>
</evidence>
<dbReference type="InterPro" id="IPR007857">
    <property type="entry name" value="Arg_MeTrfase_PRMT5"/>
</dbReference>
<evidence type="ECO:0000313" key="12">
    <source>
        <dbReference type="Proteomes" id="UP001140074"/>
    </source>
</evidence>
<dbReference type="InterPro" id="IPR035248">
    <property type="entry name" value="PRMT5_C"/>
</dbReference>
<feature type="domain" description="PRMT5 oligomerisation" evidence="10">
    <location>
        <begin position="410"/>
        <end position="584"/>
    </location>
</feature>
<gene>
    <name evidence="11" type="ORF">GGH94_005605</name>
</gene>
<dbReference type="InterPro" id="IPR035075">
    <property type="entry name" value="PRMT5"/>
</dbReference>
<evidence type="ECO:0000259" key="8">
    <source>
        <dbReference type="Pfam" id="PF05185"/>
    </source>
</evidence>
<feature type="active site" description="Proton donor/acceptor" evidence="5">
    <location>
        <position position="386"/>
    </location>
</feature>
<dbReference type="GO" id="GO:0032259">
    <property type="term" value="P:methylation"/>
    <property type="evidence" value="ECO:0007669"/>
    <property type="project" value="UniProtKB-KW"/>
</dbReference>
<comment type="similarity">
    <text evidence="4">Belongs to the class I-like SAM-binding methyltransferase superfamily.</text>
</comment>
<keyword evidence="1 4" id="KW-0489">Methyltransferase</keyword>